<dbReference type="PANTHER" id="PTHR43867">
    <property type="entry name" value="CELLULOSE SYNTHASE CATALYTIC SUBUNIT A [UDP-FORMING]"/>
    <property type="match status" value="1"/>
</dbReference>
<name>C8S0F1_9RHOB</name>
<evidence type="ECO:0000256" key="4">
    <source>
        <dbReference type="ARBA" id="ARBA00022692"/>
    </source>
</evidence>
<evidence type="ECO:0000256" key="6">
    <source>
        <dbReference type="ARBA" id="ARBA00023136"/>
    </source>
</evidence>
<comment type="subcellular location">
    <subcellularLocation>
        <location evidence="1">Membrane</location>
        <topology evidence="1">Multi-pass membrane protein</topology>
    </subcellularLocation>
</comment>
<dbReference type="InterPro" id="IPR050321">
    <property type="entry name" value="Glycosyltr_2/OpgH_subfam"/>
</dbReference>
<keyword evidence="4 7" id="KW-0812">Transmembrane</keyword>
<evidence type="ECO:0000313" key="10">
    <source>
        <dbReference type="Proteomes" id="UP000010121"/>
    </source>
</evidence>
<gene>
    <name evidence="9" type="ORF">Rsw2DRAFT_1529</name>
</gene>
<dbReference type="STRING" id="371731.Rsw2DRAFT_1529"/>
<feature type="transmembrane region" description="Helical" evidence="7">
    <location>
        <begin position="597"/>
        <end position="617"/>
    </location>
</feature>
<feature type="transmembrane region" description="Helical" evidence="7">
    <location>
        <begin position="562"/>
        <end position="585"/>
    </location>
</feature>
<feature type="transmembrane region" description="Helical" evidence="7">
    <location>
        <begin position="206"/>
        <end position="227"/>
    </location>
</feature>
<keyword evidence="6 7" id="KW-0472">Membrane</keyword>
<keyword evidence="5 7" id="KW-1133">Transmembrane helix</keyword>
<feature type="transmembrane region" description="Helical" evidence="7">
    <location>
        <begin position="233"/>
        <end position="254"/>
    </location>
</feature>
<evidence type="ECO:0000256" key="1">
    <source>
        <dbReference type="ARBA" id="ARBA00004141"/>
    </source>
</evidence>
<dbReference type="EMBL" id="ACYY01000008">
    <property type="protein sequence ID" value="EEW25485.1"/>
    <property type="molecule type" value="Genomic_DNA"/>
</dbReference>
<dbReference type="GO" id="GO:0016757">
    <property type="term" value="F:glycosyltransferase activity"/>
    <property type="evidence" value="ECO:0007669"/>
    <property type="project" value="UniProtKB-KW"/>
</dbReference>
<evidence type="ECO:0000256" key="3">
    <source>
        <dbReference type="ARBA" id="ARBA00022679"/>
    </source>
</evidence>
<dbReference type="InterPro" id="IPR037257">
    <property type="entry name" value="T2SS_E_N_sf"/>
</dbReference>
<feature type="domain" description="Type II secretion system protein GspE N-terminal" evidence="8">
    <location>
        <begin position="101"/>
        <end position="175"/>
    </location>
</feature>
<accession>C8S0F1</accession>
<dbReference type="GO" id="GO:0016020">
    <property type="term" value="C:membrane"/>
    <property type="evidence" value="ECO:0007669"/>
    <property type="project" value="UniProtKB-SubCell"/>
</dbReference>
<keyword evidence="2" id="KW-0328">Glycosyltransferase</keyword>
<dbReference type="SUPFAM" id="SSF160246">
    <property type="entry name" value="EspE N-terminal domain-like"/>
    <property type="match status" value="1"/>
</dbReference>
<sequence length="643" mass="71172">MTAPRLRLLPGPADADALPHDLLAFPQSALVPQPWANGSATAQAFGVMLLRDGLVAPHDLVQALALHNQRRGRLTEILLARGMISEDRLFDAFSRHWQASRIDPARDPADPRLIDRLGAATCLRDGLLPWRRAGQATVIATAFPEDFARHRTALTAAFGPVIMALAPVSVIEAAILAQRGAVLDRAAQTRVQAAESCRDWGRGSGILWAGVALLGLVAALWLVPVALAVGVTAWAVLTLLLATALKIAATLASLRRLPPEPPMPIIARLPVVSVMVALYREDNIAPRLVRRLGRLDYPRELLDILLVVEQNDATTRAVLLSADLPPWMRVVVVPDGGLKTKPRALNYALDACRGSIIGVYDAEDAPAPDQIRRVVDRFHQRGAAVACLQGILDFYNPRTNWLSRCFTMEYASWFRLMLPGLARLGFAIPLGGTTLFFRRAALEELGGWDAHNVTEDADLGMRLARHGYRTELIDTVTEEEANCRTLPWIRQRSRWLKGYMMTYAVHMRDPGLLWRQLGAWKFMGFQVFFLTTLSQFLLAPVLWSFWLVAFGLPHPVLEVLPAAAQTGIMGLFLVTEAVLLVMTLLALRLTPNRINPLWALMLHFYFPLGALASYKAAWELLASPFFWDKTSHGLFDPKEVKEA</sequence>
<protein>
    <submittedName>
        <fullName evidence="9">General secretory system II protein E domain protein</fullName>
    </submittedName>
</protein>
<evidence type="ECO:0000313" key="9">
    <source>
        <dbReference type="EMBL" id="EEW25485.1"/>
    </source>
</evidence>
<dbReference type="PANTHER" id="PTHR43867:SF2">
    <property type="entry name" value="CELLULOSE SYNTHASE CATALYTIC SUBUNIT A [UDP-FORMING]"/>
    <property type="match status" value="1"/>
</dbReference>
<evidence type="ECO:0000256" key="2">
    <source>
        <dbReference type="ARBA" id="ARBA00022676"/>
    </source>
</evidence>
<dbReference type="AlphaFoldDB" id="C8S0F1"/>
<proteinExistence type="predicted"/>
<feature type="transmembrane region" description="Helical" evidence="7">
    <location>
        <begin position="527"/>
        <end position="550"/>
    </location>
</feature>
<dbReference type="SUPFAM" id="SSF53448">
    <property type="entry name" value="Nucleotide-diphospho-sugar transferases"/>
    <property type="match status" value="1"/>
</dbReference>
<comment type="caution">
    <text evidence="9">The sequence shown here is derived from an EMBL/GenBank/DDBJ whole genome shotgun (WGS) entry which is preliminary data.</text>
</comment>
<reference evidence="9 10" key="1">
    <citation type="submission" date="2009-08" db="EMBL/GenBank/DDBJ databases">
        <title>The draft genome of Rhodobacter sp. SW2.</title>
        <authorList>
            <consortium name="US DOE Joint Genome Institute (JGI-PGF)"/>
            <person name="Lucas S."/>
            <person name="Copeland A."/>
            <person name="Lapidus A."/>
            <person name="Glavina del Rio T."/>
            <person name="Tice H."/>
            <person name="Bruce D."/>
            <person name="Goodwin L."/>
            <person name="Pitluck S."/>
            <person name="Larimer F."/>
            <person name="Land M.L."/>
            <person name="Hauser L."/>
            <person name="Emerson D."/>
        </authorList>
    </citation>
    <scope>NUCLEOTIDE SEQUENCE [LARGE SCALE GENOMIC DNA]</scope>
    <source>
        <strain evidence="9 10">SW2</strain>
    </source>
</reference>
<dbReference type="eggNOG" id="COG1215">
    <property type="taxonomic scope" value="Bacteria"/>
</dbReference>
<evidence type="ECO:0000259" key="8">
    <source>
        <dbReference type="Pfam" id="PF05157"/>
    </source>
</evidence>
<dbReference type="Proteomes" id="UP000010121">
    <property type="component" value="Unassembled WGS sequence"/>
</dbReference>
<dbReference type="Gene3D" id="3.90.550.10">
    <property type="entry name" value="Spore Coat Polysaccharide Biosynthesis Protein SpsA, Chain A"/>
    <property type="match status" value="1"/>
</dbReference>
<dbReference type="Pfam" id="PF05157">
    <property type="entry name" value="MshEN"/>
    <property type="match status" value="1"/>
</dbReference>
<evidence type="ECO:0000256" key="7">
    <source>
        <dbReference type="SAM" id="Phobius"/>
    </source>
</evidence>
<organism evidence="9 10">
    <name type="scientific">Rhodobacter ferrooxidans</name>
    <dbReference type="NCBI Taxonomy" id="371731"/>
    <lineage>
        <taxon>Bacteria</taxon>
        <taxon>Pseudomonadati</taxon>
        <taxon>Pseudomonadota</taxon>
        <taxon>Alphaproteobacteria</taxon>
        <taxon>Rhodobacterales</taxon>
        <taxon>Rhodobacter group</taxon>
        <taxon>Rhodobacter</taxon>
    </lineage>
</organism>
<dbReference type="RefSeq" id="WP_008029668.1">
    <property type="nucleotide sequence ID" value="NZ_ACYY01000008.1"/>
</dbReference>
<keyword evidence="10" id="KW-1185">Reference proteome</keyword>
<keyword evidence="3" id="KW-0808">Transferase</keyword>
<dbReference type="InterPro" id="IPR029044">
    <property type="entry name" value="Nucleotide-diphossugar_trans"/>
</dbReference>
<evidence type="ECO:0000256" key="5">
    <source>
        <dbReference type="ARBA" id="ARBA00022989"/>
    </source>
</evidence>
<dbReference type="InterPro" id="IPR007831">
    <property type="entry name" value="T2SS_GspE_N"/>
</dbReference>
<dbReference type="Pfam" id="PF13641">
    <property type="entry name" value="Glyco_tranf_2_3"/>
    <property type="match status" value="1"/>
</dbReference>